<keyword evidence="3" id="KW-0808">Transferase</keyword>
<dbReference type="SMART" id="SM00240">
    <property type="entry name" value="FHA"/>
    <property type="match status" value="3"/>
</dbReference>
<feature type="region of interest" description="Disordered" evidence="11">
    <location>
        <begin position="877"/>
        <end position="900"/>
    </location>
</feature>
<evidence type="ECO:0000256" key="4">
    <source>
        <dbReference type="ARBA" id="ARBA00022741"/>
    </source>
</evidence>
<dbReference type="SUPFAM" id="SSF56112">
    <property type="entry name" value="Protein kinase-like (PK-like)"/>
    <property type="match status" value="1"/>
</dbReference>
<feature type="binding site" evidence="8">
    <location>
        <begin position="384"/>
        <end position="385"/>
    </location>
    <ligand>
        <name>ATP</name>
        <dbReference type="ChEBI" id="CHEBI:30616"/>
    </ligand>
</feature>
<dbReference type="CDD" id="cd22690">
    <property type="entry name" value="FHA_RAD53-like_rpt2"/>
    <property type="match status" value="1"/>
</dbReference>
<evidence type="ECO:0000256" key="1">
    <source>
        <dbReference type="ARBA" id="ARBA00005575"/>
    </source>
</evidence>
<reference evidence="14 15" key="1">
    <citation type="journal article" date="2011" name="J. Gen. Appl. Microbiol.">
        <title>Draft genome sequencing of the enigmatic yeast Saitoella complicata.</title>
        <authorList>
            <person name="Nishida H."/>
            <person name="Hamamoto M."/>
            <person name="Sugiyama J."/>
        </authorList>
    </citation>
    <scope>NUCLEOTIDE SEQUENCE [LARGE SCALE GENOMIC DNA]</scope>
    <source>
        <strain evidence="14 15">NRRL Y-17804</strain>
    </source>
</reference>
<dbReference type="PROSITE" id="PS50011">
    <property type="entry name" value="PROTEIN_KINASE_DOM"/>
    <property type="match status" value="1"/>
</dbReference>
<dbReference type="STRING" id="698492.A0A0E9NIK9"/>
<evidence type="ECO:0000256" key="3">
    <source>
        <dbReference type="ARBA" id="ARBA00022679"/>
    </source>
</evidence>
<evidence type="ECO:0000256" key="8">
    <source>
        <dbReference type="PIRSR" id="PIRSR630616-2"/>
    </source>
</evidence>
<dbReference type="InterPro" id="IPR000719">
    <property type="entry name" value="Prot_kinase_dom"/>
</dbReference>
<dbReference type="PROSITE" id="PS50006">
    <property type="entry name" value="FHA_DOMAIN"/>
    <property type="match status" value="3"/>
</dbReference>
<feature type="domain" description="Protein kinase" evidence="13">
    <location>
        <begin position="254"/>
        <end position="523"/>
    </location>
</feature>
<dbReference type="InterPro" id="IPR017441">
    <property type="entry name" value="Protein_kinase_ATP_BS"/>
</dbReference>
<sequence length="1077" mass="117626">MRATVVDDTVLILPISESAGRRTGYMLDDGYQDARPYGSLDGSLQSVIGAPAAGQLKRSSTLFLDTTFSGRPSKDKRFCIRFMSSLPATQLQTQTETQLPSSITNGSATDHGPNYEILTLICAASSKDIPNQTITRGVAGSIPGWRAGRHHSCELVLQGSRYSGIHFRIIEAPRNIQAPSQATNASVPIVLIEDLSTNGTFVNLKRLGKGNRCVLAQGDEISLGHGVKEDEIRFIVRLARPAGKEALKGFDSKYTLAEVLGKGSFATVHRAVSRSTGQSVAVKVIRKKRFAALPQASVLFRREVEILRQLEHPSVVEYVDYFEDQSTIWLVMELVPGGDLGELVSEQGPFTSDDTWTRIIVKQILEGVQYLHSLGITHRDLKPENILLRDDYAHEEPTAKITDFGLAKAISPTAATQATFLQTFCGTLSYLAPEVVAGSSSYTPAVDLWSVGCVVWVILTGTPPFMGTTHAEVSDKILNGRIAWGDLDGYHVGDDAIAFLKGLLRVDVKERMTLSEALNHPWLGGTVTHPPIKDESASRPSSRPGIERVKTEIASGFFAKPEEQVRELSRVKADISYISRLEGKRLATPPLPEDSLVSYRSEFDDLLASRRSPVPEPPRATPSPSPPSRGTTVAAKSVASDGPESFIVLASQASIASDTRAGGEVSPPTPASTMVAKSAALHSLTNTNLAPRPSVPMLSYMDMDPPRSLSKSPTIPREGSTKENAVPWAILHPLPTSLPHDSIPITQSQIVIGRNPELCDVIIPDVRLSKRHCVIWRVNSESGRWDVFVRDLSVNGCSIQGKGKLTKGKTMGLEGGDGLVLFRDRDEMVGFRLLLLHDDAVRDEGCVKEGEDVEEATQRMRESRISPLKRAVCDVDDDDTTKIKSPPKRTRSSLSSAASIPAPRKPWARLLSLNPTSCPSFALIEDELQIGRKDIAGDIRISSHHCRLRRDLGTGKVRLIDSSLNGSWVNGDLIGNRKERAIEEKDEIVLIYGEDNGRSDAKDKEGRPTCLLTSIDYHHTNKLFVHLNHPTATSSVLPRVRRSCRFIDLLENMNTDPTPHVAPAHAVACRRGRLAMG</sequence>
<dbReference type="Pfam" id="PF00069">
    <property type="entry name" value="Pkinase"/>
    <property type="match status" value="1"/>
</dbReference>
<dbReference type="EMBL" id="BACD03000024">
    <property type="protein sequence ID" value="GAO49648.1"/>
    <property type="molecule type" value="Genomic_DNA"/>
</dbReference>
<feature type="binding site" evidence="10">
    <location>
        <position position="287"/>
    </location>
    <ligand>
        <name>ATP</name>
        <dbReference type="ChEBI" id="CHEBI:30616"/>
    </ligand>
</feature>
<comment type="similarity">
    <text evidence="1">Belongs to the protein kinase superfamily. CAMK Ser/Thr protein kinase family. CHEK2 subfamily.</text>
</comment>
<dbReference type="GO" id="GO:0004674">
    <property type="term" value="F:protein serine/threonine kinase activity"/>
    <property type="evidence" value="ECO:0007669"/>
    <property type="project" value="UniProtKB-KW"/>
</dbReference>
<dbReference type="PROSITE" id="PS00108">
    <property type="entry name" value="PROTEIN_KINASE_ST"/>
    <property type="match status" value="1"/>
</dbReference>
<dbReference type="Gene3D" id="2.60.200.20">
    <property type="match status" value="3"/>
</dbReference>
<evidence type="ECO:0000256" key="7">
    <source>
        <dbReference type="PIRSR" id="PIRSR630616-1"/>
    </source>
</evidence>
<dbReference type="FunFam" id="1.10.510.10:FF:000571">
    <property type="entry name" value="Maternal embryonic leucine zipper kinase"/>
    <property type="match status" value="1"/>
</dbReference>
<feature type="active site" description="Proton acceptor" evidence="7">
    <location>
        <position position="380"/>
    </location>
</feature>
<dbReference type="AlphaFoldDB" id="A0A0E9NIK9"/>
<reference evidence="14 15" key="2">
    <citation type="journal article" date="2014" name="J. Gen. Appl. Microbiol.">
        <title>The early diverging ascomycetous budding yeast Saitoella complicata has three histone deacetylases belonging to the Clr6, Hos2, and Rpd3 lineages.</title>
        <authorList>
            <person name="Nishida H."/>
            <person name="Matsumoto T."/>
            <person name="Kondo S."/>
            <person name="Hamamoto M."/>
            <person name="Yoshikawa H."/>
        </authorList>
    </citation>
    <scope>NUCLEOTIDE SEQUENCE [LARGE SCALE GENOMIC DNA]</scope>
    <source>
        <strain evidence="14 15">NRRL Y-17804</strain>
    </source>
</reference>
<dbReference type="PANTHER" id="PTHR24350">
    <property type="entry name" value="SERINE/THREONINE-PROTEIN KINASE IAL-RELATED"/>
    <property type="match status" value="1"/>
</dbReference>
<evidence type="ECO:0008006" key="16">
    <source>
        <dbReference type="Google" id="ProtNLM"/>
    </source>
</evidence>
<dbReference type="InterPro" id="IPR008271">
    <property type="entry name" value="Ser/Thr_kinase_AS"/>
</dbReference>
<dbReference type="GO" id="GO:0005524">
    <property type="term" value="F:ATP binding"/>
    <property type="evidence" value="ECO:0007669"/>
    <property type="project" value="UniProtKB-UniRule"/>
</dbReference>
<evidence type="ECO:0000256" key="9">
    <source>
        <dbReference type="PIRSR" id="PIRSR630616-3"/>
    </source>
</evidence>
<dbReference type="InterPro" id="IPR000253">
    <property type="entry name" value="FHA_dom"/>
</dbReference>
<feature type="domain" description="FHA" evidence="12">
    <location>
        <begin position="145"/>
        <end position="207"/>
    </location>
</feature>
<organism evidence="14 15">
    <name type="scientific">Saitoella complicata (strain BCRC 22490 / CBS 7301 / JCM 7358 / NBRC 10748 / NRRL Y-17804)</name>
    <dbReference type="NCBI Taxonomy" id="698492"/>
    <lineage>
        <taxon>Eukaryota</taxon>
        <taxon>Fungi</taxon>
        <taxon>Dikarya</taxon>
        <taxon>Ascomycota</taxon>
        <taxon>Taphrinomycotina</taxon>
        <taxon>Taphrinomycotina incertae sedis</taxon>
        <taxon>Saitoella</taxon>
    </lineage>
</organism>
<dbReference type="InterPro" id="IPR030616">
    <property type="entry name" value="Aur-like"/>
</dbReference>
<feature type="domain" description="FHA" evidence="12">
    <location>
        <begin position="928"/>
        <end position="974"/>
    </location>
</feature>
<evidence type="ECO:0000256" key="2">
    <source>
        <dbReference type="ARBA" id="ARBA00022527"/>
    </source>
</evidence>
<dbReference type="Proteomes" id="UP000033140">
    <property type="component" value="Unassembled WGS sequence"/>
</dbReference>
<keyword evidence="2" id="KW-0723">Serine/threonine-protein kinase</keyword>
<dbReference type="PROSITE" id="PS00107">
    <property type="entry name" value="PROTEIN_KINASE_ATP"/>
    <property type="match status" value="1"/>
</dbReference>
<gene>
    <name evidence="14" type="ORF">G7K_3797-t1</name>
</gene>
<feature type="compositionally biased region" description="Pro residues" evidence="11">
    <location>
        <begin position="614"/>
        <end position="627"/>
    </location>
</feature>
<evidence type="ECO:0000313" key="15">
    <source>
        <dbReference type="Proteomes" id="UP000033140"/>
    </source>
</evidence>
<evidence type="ECO:0000256" key="11">
    <source>
        <dbReference type="SAM" id="MobiDB-lite"/>
    </source>
</evidence>
<name>A0A0E9NIK9_SAICN</name>
<dbReference type="InterPro" id="IPR011009">
    <property type="entry name" value="Kinase-like_dom_sf"/>
</dbReference>
<evidence type="ECO:0000256" key="5">
    <source>
        <dbReference type="ARBA" id="ARBA00022777"/>
    </source>
</evidence>
<dbReference type="Pfam" id="PF00498">
    <property type="entry name" value="FHA"/>
    <property type="match status" value="3"/>
</dbReference>
<reference evidence="14 15" key="3">
    <citation type="journal article" date="2015" name="Genome Announc.">
        <title>Draft Genome Sequence of the Archiascomycetous Yeast Saitoella complicata.</title>
        <authorList>
            <person name="Yamauchi K."/>
            <person name="Kondo S."/>
            <person name="Hamamoto M."/>
            <person name="Takahashi Y."/>
            <person name="Ogura Y."/>
            <person name="Hayashi T."/>
            <person name="Nishida H."/>
        </authorList>
    </citation>
    <scope>NUCLEOTIDE SEQUENCE [LARGE SCALE GENOMIC DNA]</scope>
    <source>
        <strain evidence="14 15">NRRL Y-17804</strain>
    </source>
</reference>
<feature type="region of interest" description="Disordered" evidence="11">
    <location>
        <begin position="609"/>
        <end position="637"/>
    </location>
</feature>
<keyword evidence="5" id="KW-0418">Kinase</keyword>
<dbReference type="SUPFAM" id="SSF49879">
    <property type="entry name" value="SMAD/FHA domain"/>
    <property type="match status" value="3"/>
</dbReference>
<feature type="domain" description="FHA" evidence="12">
    <location>
        <begin position="750"/>
        <end position="804"/>
    </location>
</feature>
<feature type="cross-link" description="Glycyl lysine isopeptide (Lys-Gly) (interchain with G-Cter in SUMO2)" evidence="9">
    <location>
        <position position="382"/>
    </location>
</feature>
<feature type="region of interest" description="Disordered" evidence="11">
    <location>
        <begin position="525"/>
        <end position="546"/>
    </location>
</feature>
<evidence type="ECO:0000256" key="10">
    <source>
        <dbReference type="PROSITE-ProRule" id="PRU10141"/>
    </source>
</evidence>
<dbReference type="FunFam" id="3.30.200.20:FF:000042">
    <property type="entry name" value="Aurora kinase A"/>
    <property type="match status" value="1"/>
</dbReference>
<proteinExistence type="inferred from homology"/>
<keyword evidence="15" id="KW-1185">Reference proteome</keyword>
<evidence type="ECO:0000259" key="13">
    <source>
        <dbReference type="PROSITE" id="PS50011"/>
    </source>
</evidence>
<evidence type="ECO:0000313" key="14">
    <source>
        <dbReference type="EMBL" id="GAO49648.1"/>
    </source>
</evidence>
<evidence type="ECO:0000256" key="6">
    <source>
        <dbReference type="ARBA" id="ARBA00022840"/>
    </source>
</evidence>
<evidence type="ECO:0000259" key="12">
    <source>
        <dbReference type="PROSITE" id="PS50006"/>
    </source>
</evidence>
<feature type="binding site" evidence="8">
    <location>
        <position position="403"/>
    </location>
    <ligand>
        <name>ATP</name>
        <dbReference type="ChEBI" id="CHEBI:30616"/>
    </ligand>
</feature>
<comment type="caution">
    <text evidence="14">The sequence shown here is derived from an EMBL/GenBank/DDBJ whole genome shotgun (WGS) entry which is preliminary data.</text>
</comment>
<keyword evidence="6 8" id="KW-0067">ATP-binding</keyword>
<dbReference type="InterPro" id="IPR008984">
    <property type="entry name" value="SMAD_FHA_dom_sf"/>
</dbReference>
<dbReference type="CDD" id="cd05117">
    <property type="entry name" value="STKc_CAMK"/>
    <property type="match status" value="1"/>
</dbReference>
<protein>
    <recommendedName>
        <fullName evidence="16">Serine/threonine-protein kinase RAD53</fullName>
    </recommendedName>
</protein>
<feature type="binding site" evidence="8">
    <location>
        <position position="283"/>
    </location>
    <ligand>
        <name>ATP</name>
        <dbReference type="ChEBI" id="CHEBI:30616"/>
    </ligand>
</feature>
<accession>A0A0E9NIK9</accession>
<dbReference type="Gene3D" id="1.10.510.10">
    <property type="entry name" value="Transferase(Phosphotransferase) domain 1"/>
    <property type="match status" value="1"/>
</dbReference>
<dbReference type="SMART" id="SM00220">
    <property type="entry name" value="S_TKc"/>
    <property type="match status" value="1"/>
</dbReference>
<keyword evidence="4 8" id="KW-0547">Nucleotide-binding</keyword>